<sequence length="68" mass="7959">MLNCKLITSINVKNNNQKLFGVTNFFALSSLKNLWQIKPLITRFKLIVFRPFGVAKVCQSNRTPKYRR</sequence>
<gene>
    <name evidence="1" type="ORF">Cabys_425</name>
</gene>
<dbReference type="EMBL" id="CP018099">
    <property type="protein sequence ID" value="APF17176.1"/>
    <property type="molecule type" value="Genomic_DNA"/>
</dbReference>
<accession>A0A1J1C5L0</accession>
<evidence type="ECO:0000313" key="2">
    <source>
        <dbReference type="Proteomes" id="UP000183868"/>
    </source>
</evidence>
<dbReference type="AlphaFoldDB" id="A0A1J1C5L0"/>
<name>A0A1J1C5L0_CALAY</name>
<dbReference type="KEGG" id="caby:Cabys_425"/>
<dbReference type="Proteomes" id="UP000183868">
    <property type="component" value="Chromosome"/>
</dbReference>
<proteinExistence type="predicted"/>
<organism evidence="1 2">
    <name type="scientific">Caldithrix abyssi DSM 13497</name>
    <dbReference type="NCBI Taxonomy" id="880073"/>
    <lineage>
        <taxon>Bacteria</taxon>
        <taxon>Pseudomonadati</taxon>
        <taxon>Calditrichota</taxon>
        <taxon>Calditrichia</taxon>
        <taxon>Calditrichales</taxon>
        <taxon>Calditrichaceae</taxon>
        <taxon>Caldithrix</taxon>
    </lineage>
</organism>
<protein>
    <submittedName>
        <fullName evidence="1">Uncharacterized protein</fullName>
    </submittedName>
</protein>
<reference evidence="1 2" key="1">
    <citation type="submission" date="2016-11" db="EMBL/GenBank/DDBJ databases">
        <title>Genomic analysis of Caldithrix abyssi and proposal of a novel bacterial phylum Caldithrichaeota.</title>
        <authorList>
            <person name="Kublanov I."/>
            <person name="Sigalova O."/>
            <person name="Gavrilov S."/>
            <person name="Lebedinsky A."/>
            <person name="Ivanova N."/>
            <person name="Daum C."/>
            <person name="Reddy T."/>
            <person name="Klenk H.P."/>
            <person name="Goker M."/>
            <person name="Reva O."/>
            <person name="Miroshnichenko M."/>
            <person name="Kyprides N."/>
            <person name="Woyke T."/>
            <person name="Gelfand M."/>
        </authorList>
    </citation>
    <scope>NUCLEOTIDE SEQUENCE [LARGE SCALE GENOMIC DNA]</scope>
    <source>
        <strain evidence="1 2">LF13</strain>
    </source>
</reference>
<evidence type="ECO:0000313" key="1">
    <source>
        <dbReference type="EMBL" id="APF17176.1"/>
    </source>
</evidence>